<evidence type="ECO:0000313" key="3">
    <source>
        <dbReference type="EMBL" id="KAJ8376634.1"/>
    </source>
</evidence>
<dbReference type="GO" id="GO:0005874">
    <property type="term" value="C:microtubule"/>
    <property type="evidence" value="ECO:0007669"/>
    <property type="project" value="InterPro"/>
</dbReference>
<dbReference type="GO" id="GO:0032467">
    <property type="term" value="P:positive regulation of cytokinesis"/>
    <property type="evidence" value="ECO:0007669"/>
    <property type="project" value="InterPro"/>
</dbReference>
<feature type="region of interest" description="Disordered" evidence="1">
    <location>
        <begin position="270"/>
        <end position="301"/>
    </location>
</feature>
<feature type="region of interest" description="Disordered" evidence="1">
    <location>
        <begin position="41"/>
        <end position="63"/>
    </location>
</feature>
<dbReference type="EMBL" id="JAINUF010000002">
    <property type="protein sequence ID" value="KAJ8376634.1"/>
    <property type="molecule type" value="Genomic_DNA"/>
</dbReference>
<organism evidence="3 4">
    <name type="scientific">Synaphobranchus kaupii</name>
    <name type="common">Kaup's arrowtooth eel</name>
    <dbReference type="NCBI Taxonomy" id="118154"/>
    <lineage>
        <taxon>Eukaryota</taxon>
        <taxon>Metazoa</taxon>
        <taxon>Chordata</taxon>
        <taxon>Craniata</taxon>
        <taxon>Vertebrata</taxon>
        <taxon>Euteleostomi</taxon>
        <taxon>Actinopterygii</taxon>
        <taxon>Neopterygii</taxon>
        <taxon>Teleostei</taxon>
        <taxon>Anguilliformes</taxon>
        <taxon>Synaphobranchidae</taxon>
        <taxon>Synaphobranchus</taxon>
    </lineage>
</organism>
<feature type="compositionally biased region" description="Polar residues" evidence="1">
    <location>
        <begin position="286"/>
        <end position="295"/>
    </location>
</feature>
<comment type="caution">
    <text evidence="3">The sequence shown here is derived from an EMBL/GenBank/DDBJ whole genome shotgun (WGS) entry which is preliminary data.</text>
</comment>
<feature type="compositionally biased region" description="Basic and acidic residues" evidence="1">
    <location>
        <begin position="827"/>
        <end position="840"/>
    </location>
</feature>
<dbReference type="PANTHER" id="PTHR21616">
    <property type="entry name" value="CENTROSOME SPINDLE POLE ASSOCIATED PROTEIN"/>
    <property type="match status" value="1"/>
</dbReference>
<dbReference type="Proteomes" id="UP001152622">
    <property type="component" value="Chromosome 2"/>
</dbReference>
<protein>
    <recommendedName>
        <fullName evidence="2">Centrosome and spindle pole-associated protein 1 C-terminal domain-containing protein</fullName>
    </recommendedName>
</protein>
<dbReference type="GO" id="GO:0005813">
    <property type="term" value="C:centrosome"/>
    <property type="evidence" value="ECO:0007669"/>
    <property type="project" value="InterPro"/>
</dbReference>
<evidence type="ECO:0000259" key="2">
    <source>
        <dbReference type="Pfam" id="PF24578"/>
    </source>
</evidence>
<feature type="compositionally biased region" description="Basic and acidic residues" evidence="1">
    <location>
        <begin position="649"/>
        <end position="661"/>
    </location>
</feature>
<feature type="region of interest" description="Disordered" evidence="1">
    <location>
        <begin position="329"/>
        <end position="349"/>
    </location>
</feature>
<feature type="compositionally biased region" description="Basic and acidic residues" evidence="1">
    <location>
        <begin position="332"/>
        <end position="349"/>
    </location>
</feature>
<feature type="domain" description="Centrosome and spindle pole-associated protein 1 C-terminal" evidence="2">
    <location>
        <begin position="704"/>
        <end position="758"/>
    </location>
</feature>
<evidence type="ECO:0000313" key="4">
    <source>
        <dbReference type="Proteomes" id="UP001152622"/>
    </source>
</evidence>
<proteinExistence type="predicted"/>
<gene>
    <name evidence="3" type="ORF">SKAU_G00072140</name>
</gene>
<evidence type="ECO:0000256" key="1">
    <source>
        <dbReference type="SAM" id="MobiDB-lite"/>
    </source>
</evidence>
<dbReference type="InterPro" id="IPR026708">
    <property type="entry name" value="CSPP1"/>
</dbReference>
<dbReference type="OrthoDB" id="10044099at2759"/>
<dbReference type="Pfam" id="PF24578">
    <property type="entry name" value="CSPP1_C"/>
    <property type="match status" value="1"/>
</dbReference>
<dbReference type="PANTHER" id="PTHR21616:SF2">
    <property type="entry name" value="CENTROSOME AND SPINDLE POLE-ASSOCIATED PROTEIN 1"/>
    <property type="match status" value="1"/>
</dbReference>
<dbReference type="InterPro" id="IPR058191">
    <property type="entry name" value="CSPP1_C"/>
</dbReference>
<dbReference type="GO" id="GO:0000922">
    <property type="term" value="C:spindle pole"/>
    <property type="evidence" value="ECO:0007669"/>
    <property type="project" value="InterPro"/>
</dbReference>
<keyword evidence="4" id="KW-1185">Reference proteome</keyword>
<feature type="compositionally biased region" description="Basic and acidic residues" evidence="1">
    <location>
        <begin position="868"/>
        <end position="883"/>
    </location>
</feature>
<reference evidence="3" key="1">
    <citation type="journal article" date="2023" name="Science">
        <title>Genome structures resolve the early diversification of teleost fishes.</title>
        <authorList>
            <person name="Parey E."/>
            <person name="Louis A."/>
            <person name="Montfort J."/>
            <person name="Bouchez O."/>
            <person name="Roques C."/>
            <person name="Iampietro C."/>
            <person name="Lluch J."/>
            <person name="Castinel A."/>
            <person name="Donnadieu C."/>
            <person name="Desvignes T."/>
            <person name="Floi Bucao C."/>
            <person name="Jouanno E."/>
            <person name="Wen M."/>
            <person name="Mejri S."/>
            <person name="Dirks R."/>
            <person name="Jansen H."/>
            <person name="Henkel C."/>
            <person name="Chen W.J."/>
            <person name="Zahm M."/>
            <person name="Cabau C."/>
            <person name="Klopp C."/>
            <person name="Thompson A.W."/>
            <person name="Robinson-Rechavi M."/>
            <person name="Braasch I."/>
            <person name="Lecointre G."/>
            <person name="Bobe J."/>
            <person name="Postlethwait J.H."/>
            <person name="Berthelot C."/>
            <person name="Roest Crollius H."/>
            <person name="Guiguen Y."/>
        </authorList>
    </citation>
    <scope>NUCLEOTIDE SEQUENCE</scope>
    <source>
        <strain evidence="3">WJC10195</strain>
    </source>
</reference>
<sequence>MTPMIILKWVIMSVDRGTTEFAGRGERRRPLRSMKMTIWRGTKGHGQLPPNPKQQTVEPARPSERARTVVAKDGAEFATGLMIGAADEGRGVQARKERYRQELLEQMAEQQKNKRKEKELELKVAATGAIDPEKMPDRIKQFGAVTREYEGKQRDVPYRPGVGLDALGSDTNRRRREERRPADAEGRAPPEKPRMAFQNPELNLGTQASSGAAGAGGLSGTLGEIIVPRIAGVPPPPPPTLADAYRTPYDEAYYYYGARNPLDPSLAHYQPAPGAFPSQAPGAPQHSGTRPQVSGQPGDVVTGTGVGVFPTERPKQTKESMLCYQEALKQQMQERRDRKKQEKEEKERYDAQLEAEMRAYNPWGKGGGGAPLRDSGGNLITDLNRMHKVNEEAYLNPNSRGKKSGSVGRNTQIPRGEDRAPSPNRISGFSYAQAPGFPRGNTFADLPTPQQIHEQDRYRDYLRQQIEEKRQKEAEEREHLRLEEEREEKKLVEQRARIQREFEEEQERKRCKGREYRPSSARQQNAQNEEQIRLLKERRKEEERKKREVEERENDNLRQQSERRAQLVETPREPSPPIPVVQKRLASQLKSRPRSVDSQQSTTTLSERSVSVPPSPPVPAHKNQLRATVEQTGVISELSALRKQLHSEQRRLDRELQQTEREELDSPVSTRRREKTQVDVFDLARLRLQAPVRRNSNKAAGPINLQNIRDFNRLKYRDSESREEVQHTYPDPPVDDYSLELQQQALLREQQRRINRMKRREASGYFEPAPPPQAYPARDARNPQRGGSMLDSESAFIDSSGDTFPLLTESKARPGQRARPPSAMEWGRADERIAYDHESAPPESPLEPAGPSDARSLRSAGSFSVGRLQDRNQRRIQRLEEMSSRAWTAGGGSSDDGDSLTAVTPKATPLDPDRHSVETYATEPWLRPGTSETLKRFMEGRTRRESRNWEGPSTYHG</sequence>
<feature type="compositionally biased region" description="Polar residues" evidence="1">
    <location>
        <begin position="596"/>
        <end position="608"/>
    </location>
</feature>
<name>A0A9Q1J9M3_SYNKA</name>
<feature type="compositionally biased region" description="Basic and acidic residues" evidence="1">
    <location>
        <begin position="470"/>
        <end position="501"/>
    </location>
</feature>
<feature type="region of interest" description="Disordered" evidence="1">
    <location>
        <begin position="649"/>
        <end position="673"/>
    </location>
</feature>
<feature type="compositionally biased region" description="Basic and acidic residues" evidence="1">
    <location>
        <begin position="530"/>
        <end position="572"/>
    </location>
</feature>
<feature type="region of interest" description="Disordered" evidence="1">
    <location>
        <begin position="759"/>
        <end position="957"/>
    </location>
</feature>
<feature type="compositionally biased region" description="Basic and acidic residues" evidence="1">
    <location>
        <begin position="178"/>
        <end position="194"/>
    </location>
</feature>
<accession>A0A9Q1J9M3</accession>
<feature type="region of interest" description="Disordered" evidence="1">
    <location>
        <begin position="155"/>
        <end position="197"/>
    </location>
</feature>
<feature type="region of interest" description="Disordered" evidence="1">
    <location>
        <begin position="394"/>
        <end position="455"/>
    </location>
</feature>
<feature type="compositionally biased region" description="Basic and acidic residues" evidence="1">
    <location>
        <begin position="933"/>
        <end position="948"/>
    </location>
</feature>
<feature type="region of interest" description="Disordered" evidence="1">
    <location>
        <begin position="470"/>
        <end position="621"/>
    </location>
</feature>
<dbReference type="AlphaFoldDB" id="A0A9Q1J9M3"/>